<evidence type="ECO:0000313" key="3">
    <source>
        <dbReference type="Proteomes" id="UP001342314"/>
    </source>
</evidence>
<name>A0AAV5GL57_9BASI</name>
<proteinExistence type="predicted"/>
<dbReference type="Proteomes" id="UP001342314">
    <property type="component" value="Unassembled WGS sequence"/>
</dbReference>
<keyword evidence="3" id="KW-1185">Reference proteome</keyword>
<feature type="region of interest" description="Disordered" evidence="1">
    <location>
        <begin position="1"/>
        <end position="111"/>
    </location>
</feature>
<organism evidence="2 3">
    <name type="scientific">Rhodotorula paludigena</name>
    <dbReference type="NCBI Taxonomy" id="86838"/>
    <lineage>
        <taxon>Eukaryota</taxon>
        <taxon>Fungi</taxon>
        <taxon>Dikarya</taxon>
        <taxon>Basidiomycota</taxon>
        <taxon>Pucciniomycotina</taxon>
        <taxon>Microbotryomycetes</taxon>
        <taxon>Sporidiobolales</taxon>
        <taxon>Sporidiobolaceae</taxon>
        <taxon>Rhodotorula</taxon>
    </lineage>
</organism>
<feature type="compositionally biased region" description="Basic and acidic residues" evidence="1">
    <location>
        <begin position="43"/>
        <end position="55"/>
    </location>
</feature>
<feature type="compositionally biased region" description="Basic residues" evidence="1">
    <location>
        <begin position="92"/>
        <end position="107"/>
    </location>
</feature>
<evidence type="ECO:0000313" key="2">
    <source>
        <dbReference type="EMBL" id="GJN89989.1"/>
    </source>
</evidence>
<dbReference type="EMBL" id="BQKY01000006">
    <property type="protein sequence ID" value="GJN89989.1"/>
    <property type="molecule type" value="Genomic_DNA"/>
</dbReference>
<comment type="caution">
    <text evidence="2">The sequence shown here is derived from an EMBL/GenBank/DDBJ whole genome shotgun (WGS) entry which is preliminary data.</text>
</comment>
<gene>
    <name evidence="2" type="ORF">Rhopal_002978-T1</name>
</gene>
<dbReference type="AlphaFoldDB" id="A0AAV5GL57"/>
<evidence type="ECO:0000256" key="1">
    <source>
        <dbReference type="SAM" id="MobiDB-lite"/>
    </source>
</evidence>
<protein>
    <submittedName>
        <fullName evidence="2">Uncharacterized protein</fullName>
    </submittedName>
</protein>
<reference evidence="2 3" key="1">
    <citation type="submission" date="2021-12" db="EMBL/GenBank/DDBJ databases">
        <title>High titer production of polyol ester of fatty acids by Rhodotorula paludigena BS15 towards product separation-free biomass refinery.</title>
        <authorList>
            <person name="Mano J."/>
            <person name="Ono H."/>
            <person name="Tanaka T."/>
            <person name="Naito K."/>
            <person name="Sushida H."/>
            <person name="Ike M."/>
            <person name="Tokuyasu K."/>
            <person name="Kitaoka M."/>
        </authorList>
    </citation>
    <scope>NUCLEOTIDE SEQUENCE [LARGE SCALE GENOMIC DNA]</scope>
    <source>
        <strain evidence="2 3">BS15</strain>
    </source>
</reference>
<accession>A0AAV5GL57</accession>
<sequence>MSTEQDDDGASTSVSSRDAAATSVKMPELTHLEKKRSAANPEGAKDADRDGEPATKKKRVTSSKAKQDKSSTGAKGKGQGVDSGQSKDGERRKKPARAKKTAKKRARNAAGLDAQAFPEDLYVRQAINDGLETADPAILALFDPFLITTSLPTVLELKIKTDTTVQEALVLARRLEARNHSKKRKLETQIAMLEACTSAMDTSTSATSAASGSSNQLLPPADAQAVAAAVGDPGAVNGQVSSLTTHLTTISSPAPPHGTSLAALNFGLLCPGINFDNFAKMDID</sequence>